<evidence type="ECO:0000313" key="1">
    <source>
        <dbReference type="EMBL" id="KLO35515.1"/>
    </source>
</evidence>
<accession>A0A0I9UGR3</accession>
<sequence length="114" mass="12247">MREAPLKNPSFKSSSQCAAALTAPVGHDRPTSAGAHPQPEAMYAGSAPVIRLEGPLALGHGILLVVFGIVSDNAIRPLALRKYVSRCWSYCWPARSPGYTILGRSRITDFRATV</sequence>
<organism evidence="1 2">
    <name type="scientific">Mycobacterium haemophilum</name>
    <dbReference type="NCBI Taxonomy" id="29311"/>
    <lineage>
        <taxon>Bacteria</taxon>
        <taxon>Bacillati</taxon>
        <taxon>Actinomycetota</taxon>
        <taxon>Actinomycetes</taxon>
        <taxon>Mycobacteriales</taxon>
        <taxon>Mycobacteriaceae</taxon>
        <taxon>Mycobacterium</taxon>
    </lineage>
</organism>
<reference evidence="1 2" key="1">
    <citation type="submission" date="2015-05" db="EMBL/GenBank/DDBJ databases">
        <title>Genome sequence of Mycobacterium haemophilum.</title>
        <authorList>
            <person name="Greninger A.L."/>
            <person name="Cunningham G."/>
            <person name="Miller S."/>
        </authorList>
    </citation>
    <scope>NUCLEOTIDE SEQUENCE [LARGE SCALE GENOMIC DNA]</scope>
    <source>
        <strain evidence="2">UC1</strain>
    </source>
</reference>
<dbReference type="Proteomes" id="UP000036334">
    <property type="component" value="Unassembled WGS sequence"/>
</dbReference>
<evidence type="ECO:0000313" key="2">
    <source>
        <dbReference type="Proteomes" id="UP000036334"/>
    </source>
</evidence>
<name>A0A0I9UGR3_9MYCO</name>
<protein>
    <submittedName>
        <fullName evidence="1">Uncharacterized protein</fullName>
    </submittedName>
</protein>
<dbReference type="AlphaFoldDB" id="A0A0I9UGR3"/>
<keyword evidence="2" id="KW-1185">Reference proteome</keyword>
<dbReference type="PATRIC" id="fig|29311.19.peg.1238"/>
<proteinExistence type="predicted"/>
<gene>
    <name evidence="1" type="ORF">ABH38_15630</name>
</gene>
<comment type="caution">
    <text evidence="1">The sequence shown here is derived from an EMBL/GenBank/DDBJ whole genome shotgun (WGS) entry which is preliminary data.</text>
</comment>
<dbReference type="EMBL" id="LDPR01000014">
    <property type="protein sequence ID" value="KLO35515.1"/>
    <property type="molecule type" value="Genomic_DNA"/>
</dbReference>